<dbReference type="OrthoDB" id="278329at2759"/>
<reference evidence="7" key="1">
    <citation type="journal article" date="2020" name="bioRxiv">
        <title>Comparative genomics of Chlamydomonas.</title>
        <authorList>
            <person name="Craig R.J."/>
            <person name="Hasan A.R."/>
            <person name="Ness R.W."/>
            <person name="Keightley P.D."/>
        </authorList>
    </citation>
    <scope>NUCLEOTIDE SEQUENCE</scope>
    <source>
        <strain evidence="7">CCAP 11/70</strain>
    </source>
</reference>
<keyword evidence="4 6" id="KW-0496">Mitochondrion</keyword>
<protein>
    <recommendedName>
        <fullName evidence="6">Succinate dehydrogenase assembly factor 3</fullName>
        <shortName evidence="6">SDH assembly factor 3</shortName>
        <shortName evidence="6">SDHAF3</shortName>
    </recommendedName>
</protein>
<comment type="similarity">
    <text evidence="2 6">Belongs to the complex I LYR family. SDHAF3 subfamily.</text>
</comment>
<sequence>MATSARQAAAPIIGLFREVLKLHRERLPPPMRVLGDAYVREEFRSHLRAKNPVTEAQWQAFVQEWRTYVATLRGDEQALPGTQVGTVSGELASGEFASLSADQRKRMELLQKELAKEKEPEGGRNQ</sequence>
<dbReference type="Proteomes" id="UP000612055">
    <property type="component" value="Unassembled WGS sequence"/>
</dbReference>
<keyword evidence="5 6" id="KW-0143">Chaperone</keyword>
<evidence type="ECO:0000313" key="8">
    <source>
        <dbReference type="Proteomes" id="UP000612055"/>
    </source>
</evidence>
<evidence type="ECO:0000256" key="4">
    <source>
        <dbReference type="ARBA" id="ARBA00023128"/>
    </source>
</evidence>
<dbReference type="InterPro" id="IPR008381">
    <property type="entry name" value="SDHAF3/Sdh7"/>
</dbReference>
<dbReference type="PANTHER" id="PTHR13137:SF6">
    <property type="entry name" value="SUCCINATE DEHYDROGENASE ASSEMBLY FACTOR 3, MITOCHONDRIAL"/>
    <property type="match status" value="1"/>
</dbReference>
<gene>
    <name evidence="7" type="ORF">HYH03_000725</name>
</gene>
<dbReference type="GO" id="GO:0006105">
    <property type="term" value="P:succinate metabolic process"/>
    <property type="evidence" value="ECO:0007669"/>
    <property type="project" value="TreeGrafter"/>
</dbReference>
<evidence type="ECO:0000256" key="3">
    <source>
        <dbReference type="ARBA" id="ARBA00022946"/>
    </source>
</evidence>
<dbReference type="AlphaFoldDB" id="A0A836C7P7"/>
<comment type="subcellular location">
    <subcellularLocation>
        <location evidence="1 6">Mitochondrion matrix</location>
    </subcellularLocation>
</comment>
<dbReference type="Pfam" id="PF13233">
    <property type="entry name" value="Complex1_LYR_2"/>
    <property type="match status" value="1"/>
</dbReference>
<name>A0A836C7P7_9CHLO</name>
<keyword evidence="3" id="KW-0809">Transit peptide</keyword>
<proteinExistence type="inferred from homology"/>
<evidence type="ECO:0000313" key="7">
    <source>
        <dbReference type="EMBL" id="KAG2502239.1"/>
    </source>
</evidence>
<dbReference type="GO" id="GO:0005759">
    <property type="term" value="C:mitochondrial matrix"/>
    <property type="evidence" value="ECO:0007669"/>
    <property type="project" value="UniProtKB-SubCell"/>
</dbReference>
<evidence type="ECO:0000256" key="2">
    <source>
        <dbReference type="ARBA" id="ARBA00006020"/>
    </source>
</evidence>
<keyword evidence="8" id="KW-1185">Reference proteome</keyword>
<dbReference type="CDD" id="cd20270">
    <property type="entry name" value="Complex1_LYR_SDHAF3_LYRM10"/>
    <property type="match status" value="1"/>
</dbReference>
<evidence type="ECO:0000256" key="1">
    <source>
        <dbReference type="ARBA" id="ARBA00004305"/>
    </source>
</evidence>
<evidence type="ECO:0000256" key="5">
    <source>
        <dbReference type="ARBA" id="ARBA00023186"/>
    </source>
</evidence>
<comment type="caution">
    <text evidence="7">The sequence shown here is derived from an EMBL/GenBank/DDBJ whole genome shotgun (WGS) entry which is preliminary data.</text>
</comment>
<dbReference type="GO" id="GO:0034553">
    <property type="term" value="P:mitochondrial respiratory chain complex II assembly"/>
    <property type="evidence" value="ECO:0007669"/>
    <property type="project" value="UniProtKB-UniRule"/>
</dbReference>
<comment type="subunit">
    <text evidence="6">Interacts with the iron-sulfur protein subunit within the SDH catalytic dimer.</text>
</comment>
<organism evidence="7 8">
    <name type="scientific">Edaphochlamys debaryana</name>
    <dbReference type="NCBI Taxonomy" id="47281"/>
    <lineage>
        <taxon>Eukaryota</taxon>
        <taxon>Viridiplantae</taxon>
        <taxon>Chlorophyta</taxon>
        <taxon>core chlorophytes</taxon>
        <taxon>Chlorophyceae</taxon>
        <taxon>CS clade</taxon>
        <taxon>Chlamydomonadales</taxon>
        <taxon>Chlamydomonadales incertae sedis</taxon>
        <taxon>Edaphochlamys</taxon>
    </lineage>
</organism>
<dbReference type="PANTHER" id="PTHR13137">
    <property type="entry name" value="DC11 ACN9 HOMOLOG"/>
    <property type="match status" value="1"/>
</dbReference>
<comment type="function">
    <text evidence="6">Plays an essential role in the assembly of succinate dehydrogenase (SDH), an enzyme complex (also referred to as respiratory complex II) that is a component of both the tricarboxylic acid (TCA) cycle and the mitochondrial electron transport chain, and which couples the oxidation of succinate to fumarate with the reduction of ubiquinone (coenzyme Q) to ubiquinol. Promotes maturation of the iron-sulfur protein subunit of the SDH catalytic dimer, protecting it from the deleterious effects of oxidants. May act together with SDHAF1.</text>
</comment>
<dbReference type="EMBL" id="JAEHOE010000001">
    <property type="protein sequence ID" value="KAG2502239.1"/>
    <property type="molecule type" value="Genomic_DNA"/>
</dbReference>
<evidence type="ECO:0000256" key="6">
    <source>
        <dbReference type="RuleBase" id="RU368039"/>
    </source>
</evidence>
<accession>A0A836C7P7</accession>
<dbReference type="GO" id="GO:0005758">
    <property type="term" value="C:mitochondrial intermembrane space"/>
    <property type="evidence" value="ECO:0007669"/>
    <property type="project" value="TreeGrafter"/>
</dbReference>